<feature type="transmembrane region" description="Helical" evidence="8">
    <location>
        <begin position="272"/>
        <end position="295"/>
    </location>
</feature>
<evidence type="ECO:0000256" key="2">
    <source>
        <dbReference type="ARBA" id="ARBA00009773"/>
    </source>
</evidence>
<accession>A0ABV8S570</accession>
<keyword evidence="5 8" id="KW-0812">Transmembrane</keyword>
<protein>
    <submittedName>
        <fullName evidence="9">AI-2E family transporter</fullName>
    </submittedName>
</protein>
<gene>
    <name evidence="9" type="ORF">ACFO1S_04485</name>
</gene>
<name>A0ABV8S570_9BACL</name>
<dbReference type="RefSeq" id="WP_204604463.1">
    <property type="nucleotide sequence ID" value="NZ_JBHSED010000004.1"/>
</dbReference>
<feature type="transmembrane region" description="Helical" evidence="8">
    <location>
        <begin position="219"/>
        <end position="240"/>
    </location>
</feature>
<feature type="transmembrane region" description="Helical" evidence="8">
    <location>
        <begin position="36"/>
        <end position="54"/>
    </location>
</feature>
<feature type="transmembrane region" description="Helical" evidence="8">
    <location>
        <begin position="66"/>
        <end position="90"/>
    </location>
</feature>
<comment type="similarity">
    <text evidence="2">Belongs to the autoinducer-2 exporter (AI-2E) (TC 2.A.86) family.</text>
</comment>
<keyword evidence="6 8" id="KW-1133">Transmembrane helix</keyword>
<dbReference type="PANTHER" id="PTHR21716:SF53">
    <property type="entry name" value="PERMEASE PERM-RELATED"/>
    <property type="match status" value="1"/>
</dbReference>
<feature type="transmembrane region" description="Helical" evidence="8">
    <location>
        <begin position="7"/>
        <end position="24"/>
    </location>
</feature>
<keyword evidence="10" id="KW-1185">Reference proteome</keyword>
<evidence type="ECO:0000256" key="1">
    <source>
        <dbReference type="ARBA" id="ARBA00004651"/>
    </source>
</evidence>
<evidence type="ECO:0000256" key="7">
    <source>
        <dbReference type="ARBA" id="ARBA00023136"/>
    </source>
</evidence>
<feature type="transmembrane region" description="Helical" evidence="8">
    <location>
        <begin position="160"/>
        <end position="182"/>
    </location>
</feature>
<sequence length="372" mass="41215">MPQGKWFRIGYGVIVILLIAYLASKVDFLFNPVGDVLAALFLPIVISGMFYYMLRPAVRLLAIKLPLSLSILIVYLFVIGLIFLFSWLVWPPIRQQSMTLVDNFPQIMEGIRKWVVSLQEHPWIQNLSKDESFSTENVASQLSSALGDLLNSVVGSIRSVFNTLMSFFLLLGLVPLIIYYMLKEDHKFPALVTRFLPARYHHEVLAAIKEIDGSIGSFILSKVITSLVIGTLVFCGYLIIDLPYPLLLGLVAAITNVIPYLGPLLAGIPAVIVGLTISPLAALEACVVVMISNQIESNLVAPKIMGKQLNVHPLTIMLLLIGIGAVIGPLGMIIVVPTYAILKIIVIRIYHYNQRNRIDKVPKFLDEPPAKT</sequence>
<evidence type="ECO:0000313" key="10">
    <source>
        <dbReference type="Proteomes" id="UP001595755"/>
    </source>
</evidence>
<evidence type="ECO:0000256" key="5">
    <source>
        <dbReference type="ARBA" id="ARBA00022692"/>
    </source>
</evidence>
<keyword evidence="3" id="KW-0813">Transport</keyword>
<keyword evidence="4" id="KW-1003">Cell membrane</keyword>
<comment type="subcellular location">
    <subcellularLocation>
        <location evidence="1">Cell membrane</location>
        <topology evidence="1">Multi-pass membrane protein</topology>
    </subcellularLocation>
</comment>
<dbReference type="Proteomes" id="UP001595755">
    <property type="component" value="Unassembled WGS sequence"/>
</dbReference>
<evidence type="ECO:0000256" key="3">
    <source>
        <dbReference type="ARBA" id="ARBA00022448"/>
    </source>
</evidence>
<evidence type="ECO:0000256" key="6">
    <source>
        <dbReference type="ARBA" id="ARBA00022989"/>
    </source>
</evidence>
<reference evidence="10" key="1">
    <citation type="journal article" date="2019" name="Int. J. Syst. Evol. Microbiol.">
        <title>The Global Catalogue of Microorganisms (GCM) 10K type strain sequencing project: providing services to taxonomists for standard genome sequencing and annotation.</title>
        <authorList>
            <consortium name="The Broad Institute Genomics Platform"/>
            <consortium name="The Broad Institute Genome Sequencing Center for Infectious Disease"/>
            <person name="Wu L."/>
            <person name="Ma J."/>
        </authorList>
    </citation>
    <scope>NUCLEOTIDE SEQUENCE [LARGE SCALE GENOMIC DNA]</scope>
    <source>
        <strain evidence="10">CGMCC 4.1641</strain>
    </source>
</reference>
<evidence type="ECO:0000256" key="8">
    <source>
        <dbReference type="SAM" id="Phobius"/>
    </source>
</evidence>
<evidence type="ECO:0000313" key="9">
    <source>
        <dbReference type="EMBL" id="MFC4302698.1"/>
    </source>
</evidence>
<feature type="transmembrane region" description="Helical" evidence="8">
    <location>
        <begin position="246"/>
        <end position="265"/>
    </location>
</feature>
<dbReference type="InterPro" id="IPR002549">
    <property type="entry name" value="AI-2E-like"/>
</dbReference>
<dbReference type="PANTHER" id="PTHR21716">
    <property type="entry name" value="TRANSMEMBRANE PROTEIN"/>
    <property type="match status" value="1"/>
</dbReference>
<comment type="caution">
    <text evidence="9">The sequence shown here is derived from an EMBL/GenBank/DDBJ whole genome shotgun (WGS) entry which is preliminary data.</text>
</comment>
<dbReference type="EMBL" id="JBHSED010000004">
    <property type="protein sequence ID" value="MFC4302698.1"/>
    <property type="molecule type" value="Genomic_DNA"/>
</dbReference>
<evidence type="ECO:0000256" key="4">
    <source>
        <dbReference type="ARBA" id="ARBA00022475"/>
    </source>
</evidence>
<dbReference type="Pfam" id="PF01594">
    <property type="entry name" value="AI-2E_transport"/>
    <property type="match status" value="1"/>
</dbReference>
<feature type="transmembrane region" description="Helical" evidence="8">
    <location>
        <begin position="315"/>
        <end position="342"/>
    </location>
</feature>
<keyword evidence="7 8" id="KW-0472">Membrane</keyword>
<organism evidence="9 10">
    <name type="scientific">Cohnella boryungensis</name>
    <dbReference type="NCBI Taxonomy" id="768479"/>
    <lineage>
        <taxon>Bacteria</taxon>
        <taxon>Bacillati</taxon>
        <taxon>Bacillota</taxon>
        <taxon>Bacilli</taxon>
        <taxon>Bacillales</taxon>
        <taxon>Paenibacillaceae</taxon>
        <taxon>Cohnella</taxon>
    </lineage>
</organism>
<proteinExistence type="inferred from homology"/>